<dbReference type="Gene3D" id="2.40.128.720">
    <property type="match status" value="2"/>
</dbReference>
<reference evidence="2 3" key="1">
    <citation type="submission" date="2018-06" db="EMBL/GenBank/DDBJ databases">
        <authorList>
            <consortium name="Pathogen Informatics"/>
            <person name="Doyle S."/>
        </authorList>
    </citation>
    <scope>NUCLEOTIDE SEQUENCE [LARGE SCALE GENOMIC DNA]</scope>
    <source>
        <strain evidence="2 3">NCTC11546</strain>
    </source>
</reference>
<organism evidence="2 3">
    <name type="scientific">Capnocytophaga ochracea</name>
    <dbReference type="NCBI Taxonomy" id="1018"/>
    <lineage>
        <taxon>Bacteria</taxon>
        <taxon>Pseudomonadati</taxon>
        <taxon>Bacteroidota</taxon>
        <taxon>Flavobacteriia</taxon>
        <taxon>Flavobacteriales</taxon>
        <taxon>Flavobacteriaceae</taxon>
        <taxon>Capnocytophaga</taxon>
    </lineage>
</organism>
<evidence type="ECO:0000256" key="1">
    <source>
        <dbReference type="SAM" id="SignalP"/>
    </source>
</evidence>
<evidence type="ECO:0008006" key="4">
    <source>
        <dbReference type="Google" id="ProtNLM"/>
    </source>
</evidence>
<accession>A0A2X2RLE4</accession>
<dbReference type="EMBL" id="UARG01000017">
    <property type="protein sequence ID" value="SQA77101.1"/>
    <property type="molecule type" value="Genomic_DNA"/>
</dbReference>
<sequence>MKAFIFWLILGIFSVHAQQYQLDSINHIGYRVDSLSSAYQVTDWQHYNAKKHLLVVGDNHIFPHRYATKTVIKNDKEGNEIYNVFYRQDSLSKRWIAIQKDETKKRKNKLISITYLNENGKKLSPSSKRINNIRGRTTETVYYKYLNKRWLRDTRNTYTENEKGRTMLSVDEVWDSDIQQWQGDKKIVRKFENDTLLKEEITYTFGNNEWYEDEKTEYIDPNENERTSIQYVYKEDGWLPTQKITYTEDKTNRIFTNIVQVWDKEQNKWQNQSRLTDILGENNQSTSITSENWNKKTQTYEIYYTNKYRYNKNNELIEYLFIKPNEEEGRSIFEYEREGNLLKETRYKRTSSAQEWQPTDLIENTLSSILFKDILDKGFLSNSAGRIGKKALSEQKLYRYIDGKYLLYSHKKFYYSKR</sequence>
<dbReference type="RefSeq" id="WP_128090713.1">
    <property type="nucleotide sequence ID" value="NZ_UARG01000017.1"/>
</dbReference>
<feature type="chain" id="PRO_5015965386" description="RHS Repeat" evidence="1">
    <location>
        <begin position="18"/>
        <end position="418"/>
    </location>
</feature>
<keyword evidence="1" id="KW-0732">Signal</keyword>
<name>A0A2X2RLE4_CAPOC</name>
<evidence type="ECO:0000313" key="2">
    <source>
        <dbReference type="EMBL" id="SQA77101.1"/>
    </source>
</evidence>
<dbReference type="Proteomes" id="UP000249891">
    <property type="component" value="Unassembled WGS sequence"/>
</dbReference>
<feature type="signal peptide" evidence="1">
    <location>
        <begin position="1"/>
        <end position="17"/>
    </location>
</feature>
<gene>
    <name evidence="2" type="ORF">NCTC11546_00303</name>
</gene>
<proteinExistence type="predicted"/>
<protein>
    <recommendedName>
        <fullName evidence="4">RHS Repeat</fullName>
    </recommendedName>
</protein>
<evidence type="ECO:0000313" key="3">
    <source>
        <dbReference type="Proteomes" id="UP000249891"/>
    </source>
</evidence>
<dbReference type="AlphaFoldDB" id="A0A2X2RLE4"/>